<proteinExistence type="inferred from homology"/>
<dbReference type="InterPro" id="IPR001087">
    <property type="entry name" value="GDSL"/>
</dbReference>
<evidence type="ECO:0008006" key="6">
    <source>
        <dbReference type="Google" id="ProtNLM"/>
    </source>
</evidence>
<evidence type="ECO:0000256" key="2">
    <source>
        <dbReference type="ARBA" id="ARBA00023180"/>
    </source>
</evidence>
<accession>A0AAQ3QR70</accession>
<keyword evidence="3" id="KW-0732">Signal</keyword>
<name>A0AAQ3QR70_9LILI</name>
<keyword evidence="2" id="KW-0325">Glycoprotein</keyword>
<evidence type="ECO:0000313" key="4">
    <source>
        <dbReference type="EMBL" id="WOL18436.1"/>
    </source>
</evidence>
<dbReference type="Pfam" id="PF00657">
    <property type="entry name" value="Lipase_GDSL"/>
    <property type="match status" value="1"/>
</dbReference>
<dbReference type="AlphaFoldDB" id="A0AAQ3QR70"/>
<dbReference type="InterPro" id="IPR036514">
    <property type="entry name" value="SGNH_hydro_sf"/>
</dbReference>
<evidence type="ECO:0000256" key="3">
    <source>
        <dbReference type="SAM" id="SignalP"/>
    </source>
</evidence>
<comment type="similarity">
    <text evidence="1">Belongs to the 'GDSL' lipolytic enzyme family.</text>
</comment>
<keyword evidence="5" id="KW-1185">Reference proteome</keyword>
<dbReference type="Proteomes" id="UP001327560">
    <property type="component" value="Chromosome 8"/>
</dbReference>
<dbReference type="PANTHER" id="PTHR22835">
    <property type="entry name" value="ZINC FINGER FYVE DOMAIN CONTAINING PROTEIN"/>
    <property type="match status" value="1"/>
</dbReference>
<protein>
    <recommendedName>
        <fullName evidence="6">GDSL esterase/lipase</fullName>
    </recommendedName>
</protein>
<feature type="signal peptide" evidence="3">
    <location>
        <begin position="1"/>
        <end position="28"/>
    </location>
</feature>
<organism evidence="4 5">
    <name type="scientific">Canna indica</name>
    <name type="common">Indian-shot</name>
    <dbReference type="NCBI Taxonomy" id="4628"/>
    <lineage>
        <taxon>Eukaryota</taxon>
        <taxon>Viridiplantae</taxon>
        <taxon>Streptophyta</taxon>
        <taxon>Embryophyta</taxon>
        <taxon>Tracheophyta</taxon>
        <taxon>Spermatophyta</taxon>
        <taxon>Magnoliopsida</taxon>
        <taxon>Liliopsida</taxon>
        <taxon>Zingiberales</taxon>
        <taxon>Cannaceae</taxon>
        <taxon>Canna</taxon>
    </lineage>
</organism>
<evidence type="ECO:0000256" key="1">
    <source>
        <dbReference type="ARBA" id="ARBA00008668"/>
    </source>
</evidence>
<dbReference type="PANTHER" id="PTHR22835:SF663">
    <property type="entry name" value="LIPASE-LIKE"/>
    <property type="match status" value="1"/>
</dbReference>
<reference evidence="4 5" key="1">
    <citation type="submission" date="2023-10" db="EMBL/GenBank/DDBJ databases">
        <title>Chromosome-scale genome assembly provides insights into flower coloration mechanisms of Canna indica.</title>
        <authorList>
            <person name="Li C."/>
        </authorList>
    </citation>
    <scope>NUCLEOTIDE SEQUENCE [LARGE SCALE GENOMIC DNA]</scope>
    <source>
        <tissue evidence="4">Flower</tissue>
    </source>
</reference>
<dbReference type="GO" id="GO:0016788">
    <property type="term" value="F:hydrolase activity, acting on ester bonds"/>
    <property type="evidence" value="ECO:0007669"/>
    <property type="project" value="InterPro"/>
</dbReference>
<evidence type="ECO:0000313" key="5">
    <source>
        <dbReference type="Proteomes" id="UP001327560"/>
    </source>
</evidence>
<dbReference type="Gene3D" id="3.40.50.1110">
    <property type="entry name" value="SGNH hydrolase"/>
    <property type="match status" value="1"/>
</dbReference>
<gene>
    <name evidence="4" type="ORF">Cni_G27231</name>
</gene>
<dbReference type="EMBL" id="CP136897">
    <property type="protein sequence ID" value="WOL18436.1"/>
    <property type="molecule type" value="Genomic_DNA"/>
</dbReference>
<sequence length="180" mass="19445">MAASSEPHVGPFMFIVFLLLLEAHHATSCYTAIFSFGDSLADTGNLLASLGDSAGAVGQLPYGETYFGRPTGRFCDGRIIIDFIAEAMGVPLVRPYLAGGSEEDFRHGANFAVGGATALNGSFFKERGIDFTWTEYSLDVQIELFKQLLHSRPSLSGYLLAFTVIVGQISDKDTQVGEYI</sequence>
<feature type="chain" id="PRO_5042965875" description="GDSL esterase/lipase" evidence="3">
    <location>
        <begin position="29"/>
        <end position="180"/>
    </location>
</feature>